<organism evidence="2 3">
    <name type="scientific">Marinactinospora thermotolerans DSM 45154</name>
    <dbReference type="NCBI Taxonomy" id="1122192"/>
    <lineage>
        <taxon>Bacteria</taxon>
        <taxon>Bacillati</taxon>
        <taxon>Actinomycetota</taxon>
        <taxon>Actinomycetes</taxon>
        <taxon>Streptosporangiales</taxon>
        <taxon>Nocardiopsidaceae</taxon>
        <taxon>Marinactinospora</taxon>
    </lineage>
</organism>
<dbReference type="EMBL" id="FUWS01000001">
    <property type="protein sequence ID" value="SJZ41976.1"/>
    <property type="molecule type" value="Genomic_DNA"/>
</dbReference>
<sequence>MPRVLGAGRRGDPSVEGPSTPGRPLRPRPTPIRRTDSSAFRARSTTTPAVSPEEGPDADGACPPPATRHVGTGAREGRPGLRWPGAPLSAFPGTPTRGLRVASTAVLSGRTTPPRRAPGRATREVAGTAGSQRPPEPTASSESRGKTADRGRTLQPAWPPLGVRIAPVGSDGTPKETAWAATVLAVPRGAVAAPRWKARDPGHGHPGRRGRTRAARDVVAGAGERRPRSKNRAGQRPEPARGP</sequence>
<evidence type="ECO:0000313" key="3">
    <source>
        <dbReference type="Proteomes" id="UP000190637"/>
    </source>
</evidence>
<dbReference type="Proteomes" id="UP000190637">
    <property type="component" value="Unassembled WGS sequence"/>
</dbReference>
<gene>
    <name evidence="2" type="ORF">SAMN02745673_00387</name>
</gene>
<feature type="compositionally biased region" description="Basic and acidic residues" evidence="1">
    <location>
        <begin position="143"/>
        <end position="152"/>
    </location>
</feature>
<feature type="region of interest" description="Disordered" evidence="1">
    <location>
        <begin position="1"/>
        <end position="174"/>
    </location>
</feature>
<reference evidence="2 3" key="1">
    <citation type="submission" date="2017-02" db="EMBL/GenBank/DDBJ databases">
        <authorList>
            <person name="Peterson S.W."/>
        </authorList>
    </citation>
    <scope>NUCLEOTIDE SEQUENCE [LARGE SCALE GENOMIC DNA]</scope>
    <source>
        <strain evidence="2 3">DSM 45154</strain>
    </source>
</reference>
<proteinExistence type="predicted"/>
<evidence type="ECO:0000313" key="2">
    <source>
        <dbReference type="EMBL" id="SJZ41976.1"/>
    </source>
</evidence>
<protein>
    <submittedName>
        <fullName evidence="2">Uncharacterized protein</fullName>
    </submittedName>
</protein>
<evidence type="ECO:0000256" key="1">
    <source>
        <dbReference type="SAM" id="MobiDB-lite"/>
    </source>
</evidence>
<keyword evidence="3" id="KW-1185">Reference proteome</keyword>
<name>A0A1T4KHX8_9ACTN</name>
<accession>A0A1T4KHX8</accession>
<dbReference type="AlphaFoldDB" id="A0A1T4KHX8"/>
<feature type="region of interest" description="Disordered" evidence="1">
    <location>
        <begin position="189"/>
        <end position="243"/>
    </location>
</feature>